<dbReference type="Proteomes" id="UP001163321">
    <property type="component" value="Chromosome 3"/>
</dbReference>
<sequence length="67" mass="8120">MMISHEEDGHVYTVKVVDTVSRFRDKDWRSVWGVKVLMIHQDKRHLDKVAAKEFWRYLFAFIKAKLQ</sequence>
<gene>
    <name evidence="1" type="ORF">PsorP6_008564</name>
</gene>
<evidence type="ECO:0000313" key="2">
    <source>
        <dbReference type="Proteomes" id="UP001163321"/>
    </source>
</evidence>
<accession>A0ACC0WAJ3</accession>
<keyword evidence="2" id="KW-1185">Reference proteome</keyword>
<reference evidence="1 2" key="1">
    <citation type="journal article" date="2022" name="bioRxiv">
        <title>The genome of the oomycete Peronosclerospora sorghi, a cosmopolitan pathogen of maize and sorghum, is inflated with dispersed pseudogenes.</title>
        <authorList>
            <person name="Fletcher K."/>
            <person name="Martin F."/>
            <person name="Isakeit T."/>
            <person name="Cavanaugh K."/>
            <person name="Magill C."/>
            <person name="Michelmore R."/>
        </authorList>
    </citation>
    <scope>NUCLEOTIDE SEQUENCE [LARGE SCALE GENOMIC DNA]</scope>
    <source>
        <strain evidence="1">P6</strain>
    </source>
</reference>
<organism evidence="1 2">
    <name type="scientific">Peronosclerospora sorghi</name>
    <dbReference type="NCBI Taxonomy" id="230839"/>
    <lineage>
        <taxon>Eukaryota</taxon>
        <taxon>Sar</taxon>
        <taxon>Stramenopiles</taxon>
        <taxon>Oomycota</taxon>
        <taxon>Peronosporomycetes</taxon>
        <taxon>Peronosporales</taxon>
        <taxon>Peronosporaceae</taxon>
        <taxon>Peronosclerospora</taxon>
    </lineage>
</organism>
<protein>
    <submittedName>
        <fullName evidence="1">Uncharacterized protein</fullName>
    </submittedName>
</protein>
<evidence type="ECO:0000313" key="1">
    <source>
        <dbReference type="EMBL" id="KAI9915757.1"/>
    </source>
</evidence>
<comment type="caution">
    <text evidence="1">The sequence shown here is derived from an EMBL/GenBank/DDBJ whole genome shotgun (WGS) entry which is preliminary data.</text>
</comment>
<proteinExistence type="predicted"/>
<dbReference type="EMBL" id="CM047582">
    <property type="protein sequence ID" value="KAI9915757.1"/>
    <property type="molecule type" value="Genomic_DNA"/>
</dbReference>
<name>A0ACC0WAJ3_9STRA</name>